<gene>
    <name evidence="1" type="ORF">BV22DRAFT_1052165</name>
</gene>
<reference evidence="1" key="1">
    <citation type="journal article" date="2021" name="New Phytol.">
        <title>Evolutionary innovations through gain and loss of genes in the ectomycorrhizal Boletales.</title>
        <authorList>
            <person name="Wu G."/>
            <person name="Miyauchi S."/>
            <person name="Morin E."/>
            <person name="Kuo A."/>
            <person name="Drula E."/>
            <person name="Varga T."/>
            <person name="Kohler A."/>
            <person name="Feng B."/>
            <person name="Cao Y."/>
            <person name="Lipzen A."/>
            <person name="Daum C."/>
            <person name="Hundley H."/>
            <person name="Pangilinan J."/>
            <person name="Johnson J."/>
            <person name="Barry K."/>
            <person name="LaButti K."/>
            <person name="Ng V."/>
            <person name="Ahrendt S."/>
            <person name="Min B."/>
            <person name="Choi I.G."/>
            <person name="Park H."/>
            <person name="Plett J.M."/>
            <person name="Magnuson J."/>
            <person name="Spatafora J.W."/>
            <person name="Nagy L.G."/>
            <person name="Henrissat B."/>
            <person name="Grigoriev I.V."/>
            <person name="Yang Z.L."/>
            <person name="Xu J."/>
            <person name="Martin F.M."/>
        </authorList>
    </citation>
    <scope>NUCLEOTIDE SEQUENCE</scope>
    <source>
        <strain evidence="1">KUC20120723A-06</strain>
    </source>
</reference>
<evidence type="ECO:0000313" key="2">
    <source>
        <dbReference type="Proteomes" id="UP000790709"/>
    </source>
</evidence>
<comment type="caution">
    <text evidence="1">The sequence shown here is derived from an EMBL/GenBank/DDBJ whole genome shotgun (WGS) entry which is preliminary data.</text>
</comment>
<sequence>MESLVVAQRIHPNKQPGQSTDLYSQSSIKIDSVLEDREAFYVRQANKGLLRGSMTSTYREEHDYMEDRVQMLEHEVRVMELTLARVRAEGDAAERCLKEVLSLQEGRERAGMLPQPSAPKVPAKGTSAKAPSKGKEAEKPPVKGGAPKSPVKGQAPQASAQKGKGKGKAKPAEDEVVIGHEWQDPAVVDNWAGEMERARNASRNRVVTLYDEAPPQGEPSTAAAMEVDDTNVPEDIVFEDDRWYETGVSGILQRDDGDDLILLIGGKEHQYMAGDARTDALSRLDCGLVVPVSDTAKKAVPFFVSTREVDTFLAAAQRVGDSQRFKRLRAAKEYISAANKAASSATTAQKYAISKWTTPVWLKEQINKNADQNGATSKGSKTSSLRKKMKESTAGVKTALAQPRLTASPKEWKKWHEHHATPHRGVRAIELVGVHGKKYTIHLNAAERCLKPLDLVQSFEVPRSFLVVVEGRRDEHKAHQRTVRGRLLVANLAPELSREVGASEQRCTTFHQRAAELITIPGFYREHVEVLGLNINTTRTFRRYNGHLENLMVADVARWLAENGVSLAEVDDAWLLDYVHAAGGTLDPASRMELDALREEGQTYPDAHPLEDHYRAVQRARCKGIEPPQTSAATHCLSAEQIAQEPPAPSSITSTPHDPDVGGTVTRPSEGDRPLLPLGNVNISEHGVHLPRLGEPTMPIATGGNNPPRDSARIDDDILDYRDDGTGAP</sequence>
<name>A0ACB8AWD6_9AGAM</name>
<proteinExistence type="predicted"/>
<dbReference type="Proteomes" id="UP000790709">
    <property type="component" value="Unassembled WGS sequence"/>
</dbReference>
<accession>A0ACB8AWD6</accession>
<dbReference type="EMBL" id="MU266924">
    <property type="protein sequence ID" value="KAH7917835.1"/>
    <property type="molecule type" value="Genomic_DNA"/>
</dbReference>
<organism evidence="1 2">
    <name type="scientific">Leucogyrophana mollusca</name>
    <dbReference type="NCBI Taxonomy" id="85980"/>
    <lineage>
        <taxon>Eukaryota</taxon>
        <taxon>Fungi</taxon>
        <taxon>Dikarya</taxon>
        <taxon>Basidiomycota</taxon>
        <taxon>Agaricomycotina</taxon>
        <taxon>Agaricomycetes</taxon>
        <taxon>Agaricomycetidae</taxon>
        <taxon>Boletales</taxon>
        <taxon>Boletales incertae sedis</taxon>
        <taxon>Leucogyrophana</taxon>
    </lineage>
</organism>
<evidence type="ECO:0000313" key="1">
    <source>
        <dbReference type="EMBL" id="KAH7917835.1"/>
    </source>
</evidence>
<protein>
    <submittedName>
        <fullName evidence="1">Uncharacterized protein</fullName>
    </submittedName>
</protein>
<keyword evidence="2" id="KW-1185">Reference proteome</keyword>